<dbReference type="PANTHER" id="PTHR46484">
    <property type="entry name" value="SI:CH211-171H4.5-RELATED"/>
    <property type="match status" value="1"/>
</dbReference>
<proteinExistence type="predicted"/>
<keyword evidence="4" id="KW-1185">Reference proteome</keyword>
<dbReference type="EMBL" id="JAHHUM010002648">
    <property type="protein sequence ID" value="KAK5601768.1"/>
    <property type="molecule type" value="Genomic_DNA"/>
</dbReference>
<dbReference type="Gene3D" id="2.60.40.10">
    <property type="entry name" value="Immunoglobulins"/>
    <property type="match status" value="4"/>
</dbReference>
<dbReference type="PROSITE" id="PS50835">
    <property type="entry name" value="IG_LIKE"/>
    <property type="match status" value="4"/>
</dbReference>
<dbReference type="AlphaFoldDB" id="A0AAV9QXA2"/>
<dbReference type="Pfam" id="PF13895">
    <property type="entry name" value="Ig_2"/>
    <property type="match status" value="2"/>
</dbReference>
<evidence type="ECO:0000256" key="1">
    <source>
        <dbReference type="SAM" id="Phobius"/>
    </source>
</evidence>
<name>A0AAV9QXA2_9TELE</name>
<sequence length="547" mass="59492">MKLWVGAVLSDGQNCTLPVMRLLAVLLSGKENRFTQVVETASLLGTFLEHHVRLQGSERESNNADSPWSPSINISGGDLKEHQSVTITCSALTPCPHSPPELTWNLQQDSHRQTETNTDGTFTTKIQENITLSDTHDGYNIRCSARYPVNGGNKTAETNVTLSVSYAPRNTSASISPSGLVSAGSWVELNCSSRAKPPASFTWFRNSKHGAINVSVGQVYSFSVTERGEFYCVAANDLGNETSSRICVGVKDSPWSPSINISGGDLKEHQSVTITCSALTPCPHSPPELTWNLQQDSHRQTETNTDGTFTTKIQENITLSDTHDGYNIRCSARYPVNGGNKTAETNVTLSVSYAPRNTSASISPSGLVSAGSWVELNCSSRAKPPASFTWFRNSKHGAINVSVGQVYSFSVTEGGEFYCVATNDLGNETSSRILLNTKGFIFLVAIIVGVMLFICLVLSVWCFKSKRPTPQQTQTQTCQEVAVQDNETEEELHYGDLAFLQRQPEASSVSVQDSGQQETLYSQVKVSADSPEDLYAQVKKRTSVSAV</sequence>
<evidence type="ECO:0000313" key="3">
    <source>
        <dbReference type="EMBL" id="KAK5601768.1"/>
    </source>
</evidence>
<dbReference type="SMART" id="SM00409">
    <property type="entry name" value="IG"/>
    <property type="match status" value="4"/>
</dbReference>
<dbReference type="InterPro" id="IPR003598">
    <property type="entry name" value="Ig_sub2"/>
</dbReference>
<dbReference type="InterPro" id="IPR036179">
    <property type="entry name" value="Ig-like_dom_sf"/>
</dbReference>
<accession>A0AAV9QXA2</accession>
<gene>
    <name evidence="3" type="ORF">CRENBAI_020766</name>
</gene>
<dbReference type="InterPro" id="IPR007110">
    <property type="entry name" value="Ig-like_dom"/>
</dbReference>
<dbReference type="InterPro" id="IPR013783">
    <property type="entry name" value="Ig-like_fold"/>
</dbReference>
<reference evidence="3 4" key="1">
    <citation type="submission" date="2021-06" db="EMBL/GenBank/DDBJ databases">
        <authorList>
            <person name="Palmer J.M."/>
        </authorList>
    </citation>
    <scope>NUCLEOTIDE SEQUENCE [LARGE SCALE GENOMIC DNA]</scope>
    <source>
        <strain evidence="3 4">MEX-2019</strain>
        <tissue evidence="3">Muscle</tissue>
    </source>
</reference>
<organism evidence="3 4">
    <name type="scientific">Crenichthys baileyi</name>
    <name type="common">White River springfish</name>
    <dbReference type="NCBI Taxonomy" id="28760"/>
    <lineage>
        <taxon>Eukaryota</taxon>
        <taxon>Metazoa</taxon>
        <taxon>Chordata</taxon>
        <taxon>Craniata</taxon>
        <taxon>Vertebrata</taxon>
        <taxon>Euteleostomi</taxon>
        <taxon>Actinopterygii</taxon>
        <taxon>Neopterygii</taxon>
        <taxon>Teleostei</taxon>
        <taxon>Neoteleostei</taxon>
        <taxon>Acanthomorphata</taxon>
        <taxon>Ovalentaria</taxon>
        <taxon>Atherinomorphae</taxon>
        <taxon>Cyprinodontiformes</taxon>
        <taxon>Goodeidae</taxon>
        <taxon>Crenichthys</taxon>
    </lineage>
</organism>
<comment type="caution">
    <text evidence="3">The sequence shown here is derived from an EMBL/GenBank/DDBJ whole genome shotgun (WGS) entry which is preliminary data.</text>
</comment>
<feature type="domain" description="Ig-like" evidence="2">
    <location>
        <begin position="257"/>
        <end position="348"/>
    </location>
</feature>
<dbReference type="SMART" id="SM00408">
    <property type="entry name" value="IGc2"/>
    <property type="match status" value="2"/>
</dbReference>
<feature type="transmembrane region" description="Helical" evidence="1">
    <location>
        <begin position="440"/>
        <end position="463"/>
    </location>
</feature>
<keyword evidence="1" id="KW-1133">Transmembrane helix</keyword>
<keyword evidence="1" id="KW-0472">Membrane</keyword>
<dbReference type="Proteomes" id="UP001311232">
    <property type="component" value="Unassembled WGS sequence"/>
</dbReference>
<feature type="domain" description="Ig-like" evidence="2">
    <location>
        <begin position="168"/>
        <end position="247"/>
    </location>
</feature>
<dbReference type="PANTHER" id="PTHR46484:SF8">
    <property type="entry name" value="B-CELL RECEPTOR CD22-LIKE-RELATED"/>
    <property type="match status" value="1"/>
</dbReference>
<dbReference type="InterPro" id="IPR003599">
    <property type="entry name" value="Ig_sub"/>
</dbReference>
<feature type="domain" description="Ig-like" evidence="2">
    <location>
        <begin position="355"/>
        <end position="435"/>
    </location>
</feature>
<protein>
    <recommendedName>
        <fullName evidence="2">Ig-like domain-containing protein</fullName>
    </recommendedName>
</protein>
<dbReference type="SUPFAM" id="SSF48726">
    <property type="entry name" value="Immunoglobulin"/>
    <property type="match status" value="4"/>
</dbReference>
<keyword evidence="1" id="KW-0812">Transmembrane</keyword>
<feature type="domain" description="Ig-like" evidence="2">
    <location>
        <begin position="70"/>
        <end position="161"/>
    </location>
</feature>
<evidence type="ECO:0000313" key="4">
    <source>
        <dbReference type="Proteomes" id="UP001311232"/>
    </source>
</evidence>
<evidence type="ECO:0000259" key="2">
    <source>
        <dbReference type="PROSITE" id="PS50835"/>
    </source>
</evidence>